<evidence type="ECO:0000313" key="2">
    <source>
        <dbReference type="Proteomes" id="UP000699042"/>
    </source>
</evidence>
<feature type="non-terminal residue" evidence="1">
    <location>
        <position position="39"/>
    </location>
</feature>
<organism evidence="1 2">
    <name type="scientific">Colletotrichum scovillei</name>
    <dbReference type="NCBI Taxonomy" id="1209932"/>
    <lineage>
        <taxon>Eukaryota</taxon>
        <taxon>Fungi</taxon>
        <taxon>Dikarya</taxon>
        <taxon>Ascomycota</taxon>
        <taxon>Pezizomycotina</taxon>
        <taxon>Sordariomycetes</taxon>
        <taxon>Hypocreomycetidae</taxon>
        <taxon>Glomerellales</taxon>
        <taxon>Glomerellaceae</taxon>
        <taxon>Colletotrichum</taxon>
        <taxon>Colletotrichum acutatum species complex</taxon>
    </lineage>
</organism>
<dbReference type="EMBL" id="JAESDN010000013">
    <property type="protein sequence ID" value="KAG7042390.1"/>
    <property type="molecule type" value="Genomic_DNA"/>
</dbReference>
<protein>
    <submittedName>
        <fullName evidence="1">Uncharacterized protein</fullName>
    </submittedName>
</protein>
<dbReference type="Proteomes" id="UP000699042">
    <property type="component" value="Unassembled WGS sequence"/>
</dbReference>
<keyword evidence="2" id="KW-1185">Reference proteome</keyword>
<proteinExistence type="predicted"/>
<gene>
    <name evidence="1" type="ORF">JMJ77_010489</name>
</gene>
<reference evidence="1" key="1">
    <citation type="submission" date="2021-05" db="EMBL/GenBank/DDBJ databases">
        <title>Comparative genomics of three Colletotrichum scovillei strains and genetic complementation revealed genes involved fungal growth and virulence on chili pepper.</title>
        <authorList>
            <person name="Hsieh D.-K."/>
            <person name="Chuang S.-C."/>
            <person name="Chen C.-Y."/>
            <person name="Chao Y.-T."/>
            <person name="Lu M.-Y.J."/>
            <person name="Lee M.-H."/>
            <person name="Shih M.-C."/>
        </authorList>
    </citation>
    <scope>NUCLEOTIDE SEQUENCE</scope>
    <source>
        <strain evidence="1">Coll-153</strain>
    </source>
</reference>
<comment type="caution">
    <text evidence="1">The sequence shown here is derived from an EMBL/GenBank/DDBJ whole genome shotgun (WGS) entry which is preliminary data.</text>
</comment>
<name>A0A9P7QVK8_9PEZI</name>
<evidence type="ECO:0000313" key="1">
    <source>
        <dbReference type="EMBL" id="KAG7042390.1"/>
    </source>
</evidence>
<dbReference type="AlphaFoldDB" id="A0A9P7QVK8"/>
<sequence>MRDQDSEGLSGMEIASVKDTIAVPIWRSLAFQKESFATD</sequence>
<accession>A0A9P7QVK8</accession>